<proteinExistence type="predicted"/>
<dbReference type="InterPro" id="IPR000182">
    <property type="entry name" value="GNAT_dom"/>
</dbReference>
<dbReference type="RefSeq" id="WP_202768511.1">
    <property type="nucleotide sequence ID" value="NZ_JAESWA010000023.1"/>
</dbReference>
<dbReference type="PROSITE" id="PS51186">
    <property type="entry name" value="GNAT"/>
    <property type="match status" value="1"/>
</dbReference>
<keyword evidence="3" id="KW-1185">Reference proteome</keyword>
<sequence>MFEFKNFDYLTDEEIDLIIENRAPADDEKGYVPTYKYIITLHNSKDCIGKIDIRIGNNENSYYGGNIGYEIYEDYRGNGYPSKACAIIKQVATSHGMNKLIITCNPNNYPSRRTCEKAGLSLKEIVDLPSYNEMYQKGERQKCIFECNLK</sequence>
<dbReference type="AlphaFoldDB" id="A0A937FHA5"/>
<feature type="domain" description="N-acetyltransferase" evidence="1">
    <location>
        <begin position="1"/>
        <end position="139"/>
    </location>
</feature>
<reference evidence="2" key="1">
    <citation type="submission" date="2021-01" db="EMBL/GenBank/DDBJ databases">
        <title>Genome public.</title>
        <authorList>
            <person name="Liu C."/>
            <person name="Sun Q."/>
        </authorList>
    </citation>
    <scope>NUCLEOTIDE SEQUENCE</scope>
    <source>
        <strain evidence="2">YIM B02565</strain>
    </source>
</reference>
<evidence type="ECO:0000313" key="2">
    <source>
        <dbReference type="EMBL" id="MBL4933143.1"/>
    </source>
</evidence>
<gene>
    <name evidence="2" type="ORF">JK634_15115</name>
</gene>
<evidence type="ECO:0000313" key="3">
    <source>
        <dbReference type="Proteomes" id="UP000623681"/>
    </source>
</evidence>
<dbReference type="Gene3D" id="3.40.630.30">
    <property type="match status" value="1"/>
</dbReference>
<comment type="caution">
    <text evidence="2">The sequence shown here is derived from an EMBL/GenBank/DDBJ whole genome shotgun (WGS) entry which is preliminary data.</text>
</comment>
<dbReference type="PANTHER" id="PTHR39173">
    <property type="entry name" value="ACETYLTRANSFERASE"/>
    <property type="match status" value="1"/>
</dbReference>
<dbReference type="EMBL" id="JAESWA010000023">
    <property type="protein sequence ID" value="MBL4933143.1"/>
    <property type="molecule type" value="Genomic_DNA"/>
</dbReference>
<dbReference type="PANTHER" id="PTHR39173:SF1">
    <property type="entry name" value="ACETYLTRANSFERASE"/>
    <property type="match status" value="1"/>
</dbReference>
<dbReference type="GO" id="GO:0016747">
    <property type="term" value="F:acyltransferase activity, transferring groups other than amino-acyl groups"/>
    <property type="evidence" value="ECO:0007669"/>
    <property type="project" value="InterPro"/>
</dbReference>
<dbReference type="Pfam" id="PF13302">
    <property type="entry name" value="Acetyltransf_3"/>
    <property type="match status" value="1"/>
</dbReference>
<evidence type="ECO:0000259" key="1">
    <source>
        <dbReference type="PROSITE" id="PS51186"/>
    </source>
</evidence>
<protein>
    <submittedName>
        <fullName evidence="2">GNAT family N-acetyltransferase</fullName>
    </submittedName>
</protein>
<dbReference type="InterPro" id="IPR016181">
    <property type="entry name" value="Acyl_CoA_acyltransferase"/>
</dbReference>
<name>A0A937FHA5_9CLOT</name>
<organism evidence="2 3">
    <name type="scientific">Clostridium paridis</name>
    <dbReference type="NCBI Taxonomy" id="2803863"/>
    <lineage>
        <taxon>Bacteria</taxon>
        <taxon>Bacillati</taxon>
        <taxon>Bacillota</taxon>
        <taxon>Clostridia</taxon>
        <taxon>Eubacteriales</taxon>
        <taxon>Clostridiaceae</taxon>
        <taxon>Clostridium</taxon>
    </lineage>
</organism>
<accession>A0A937FHA5</accession>
<dbReference type="SUPFAM" id="SSF55729">
    <property type="entry name" value="Acyl-CoA N-acyltransferases (Nat)"/>
    <property type="match status" value="1"/>
</dbReference>
<dbReference type="Proteomes" id="UP000623681">
    <property type="component" value="Unassembled WGS sequence"/>
</dbReference>